<dbReference type="Proteomes" id="UP000050417">
    <property type="component" value="Unassembled WGS sequence"/>
</dbReference>
<evidence type="ECO:0000313" key="2">
    <source>
        <dbReference type="Proteomes" id="UP000050417"/>
    </source>
</evidence>
<dbReference type="STRING" id="1134406.ADN00_04905"/>
<proteinExistence type="predicted"/>
<name>A0A0P6XVB8_9CHLR</name>
<accession>A0A0P6XVB8</accession>
<dbReference type="EMBL" id="LGCL01000015">
    <property type="protein sequence ID" value="KPL79187.1"/>
    <property type="molecule type" value="Genomic_DNA"/>
</dbReference>
<protein>
    <submittedName>
        <fullName evidence="1">Uncharacterized protein</fullName>
    </submittedName>
</protein>
<organism evidence="1 2">
    <name type="scientific">Ornatilinea apprima</name>
    <dbReference type="NCBI Taxonomy" id="1134406"/>
    <lineage>
        <taxon>Bacteria</taxon>
        <taxon>Bacillati</taxon>
        <taxon>Chloroflexota</taxon>
        <taxon>Anaerolineae</taxon>
        <taxon>Anaerolineales</taxon>
        <taxon>Anaerolineaceae</taxon>
        <taxon>Ornatilinea</taxon>
    </lineage>
</organism>
<keyword evidence="2" id="KW-1185">Reference proteome</keyword>
<evidence type="ECO:0000313" key="1">
    <source>
        <dbReference type="EMBL" id="KPL79187.1"/>
    </source>
</evidence>
<gene>
    <name evidence="1" type="ORF">ADN00_04905</name>
</gene>
<comment type="caution">
    <text evidence="1">The sequence shown here is derived from an EMBL/GenBank/DDBJ whole genome shotgun (WGS) entry which is preliminary data.</text>
</comment>
<sequence length="77" mass="8374">MGHVFLCGLRFILTRSGTAIGKCWASPAHPHGFYPPAGQKHAPTFSKVILFSVGFGFVKILGLPRLACFHHINVINS</sequence>
<dbReference type="AlphaFoldDB" id="A0A0P6XVB8"/>
<reference evidence="1 2" key="1">
    <citation type="submission" date="2015-07" db="EMBL/GenBank/DDBJ databases">
        <title>Genome sequence of Ornatilinea apprima DSM 23815.</title>
        <authorList>
            <person name="Hemp J."/>
            <person name="Ward L.M."/>
            <person name="Pace L.A."/>
            <person name="Fischer W.W."/>
        </authorList>
    </citation>
    <scope>NUCLEOTIDE SEQUENCE [LARGE SCALE GENOMIC DNA]</scope>
    <source>
        <strain evidence="1 2">P3M-1</strain>
    </source>
</reference>